<dbReference type="InterPro" id="IPR023210">
    <property type="entry name" value="NADP_OxRdtase_dom"/>
</dbReference>
<evidence type="ECO:0000259" key="4">
    <source>
        <dbReference type="Pfam" id="PF00248"/>
    </source>
</evidence>
<dbReference type="PROSITE" id="PS00062">
    <property type="entry name" value="ALDOKETO_REDUCTASE_2"/>
    <property type="match status" value="1"/>
</dbReference>
<dbReference type="PRINTS" id="PR00069">
    <property type="entry name" value="ALDKETRDTASE"/>
</dbReference>
<dbReference type="InterPro" id="IPR018170">
    <property type="entry name" value="Aldo/ket_reductase_CS"/>
</dbReference>
<comment type="similarity">
    <text evidence="1">Belongs to the aldo/keto reductase family.</text>
</comment>
<dbReference type="CDD" id="cd19071">
    <property type="entry name" value="AKR_AKR1-5-like"/>
    <property type="match status" value="1"/>
</dbReference>
<evidence type="ECO:0000313" key="5">
    <source>
        <dbReference type="EMBL" id="MBC8572082.1"/>
    </source>
</evidence>
<gene>
    <name evidence="5" type="ORF">H8716_03110</name>
</gene>
<proteinExistence type="inferred from homology"/>
<feature type="domain" description="NADP-dependent oxidoreductase" evidence="4">
    <location>
        <begin position="19"/>
        <end position="264"/>
    </location>
</feature>
<keyword evidence="2" id="KW-0521">NADP</keyword>
<comment type="caution">
    <text evidence="5">The sequence shown here is derived from an EMBL/GenBank/DDBJ whole genome shotgun (WGS) entry which is preliminary data.</text>
</comment>
<dbReference type="PROSITE" id="PS00063">
    <property type="entry name" value="ALDOKETO_REDUCTASE_3"/>
    <property type="match status" value="1"/>
</dbReference>
<dbReference type="InterPro" id="IPR020471">
    <property type="entry name" value="AKR"/>
</dbReference>
<dbReference type="RefSeq" id="WP_249307044.1">
    <property type="nucleotide sequence ID" value="NZ_JACRSZ010000001.1"/>
</dbReference>
<dbReference type="Gene3D" id="3.20.20.100">
    <property type="entry name" value="NADP-dependent oxidoreductase domain"/>
    <property type="match status" value="1"/>
</dbReference>
<evidence type="ECO:0000256" key="1">
    <source>
        <dbReference type="ARBA" id="ARBA00007905"/>
    </source>
</evidence>
<keyword evidence="3" id="KW-0560">Oxidoreductase</keyword>
<reference evidence="5 6" key="1">
    <citation type="submission" date="2020-08" db="EMBL/GenBank/DDBJ databases">
        <title>Genome public.</title>
        <authorList>
            <person name="Liu C."/>
            <person name="Sun Q."/>
        </authorList>
    </citation>
    <scope>NUCLEOTIDE SEQUENCE [LARGE SCALE GENOMIC DNA]</scope>
    <source>
        <strain evidence="5 6">NSJ-46</strain>
    </source>
</reference>
<name>A0ABR7N8A7_9FIRM</name>
<dbReference type="SUPFAM" id="SSF51430">
    <property type="entry name" value="NAD(P)-linked oxidoreductase"/>
    <property type="match status" value="1"/>
</dbReference>
<sequence>MNSINDCYTLENGTKIPCLGFGTYNAKGGDNLEIIKTAIKAGYRYFDTASFYETERVLGQAIRESGIPREEFFIATKAWIDERGYDEVKAAMDRSLERLQMDYVDMYLIHWPKASLEEADWKERDVLTWRGMEEMHEAGKAKGLGLSNFLPNHLDVILENAKIKPQVDQLEIHPGYSQEAAVAYGQSKGIRMQAWSPLGRGKMIENEVLTRFAEKYGKTPAQICLRFSIQKGIIPLVKSSTMERMKQNMDVFDFEISTEDIQILSCMPQNVWSGEHPEFKIPAKRSNFNII</sequence>
<evidence type="ECO:0000256" key="2">
    <source>
        <dbReference type="ARBA" id="ARBA00022857"/>
    </source>
</evidence>
<evidence type="ECO:0000313" key="6">
    <source>
        <dbReference type="Proteomes" id="UP000657421"/>
    </source>
</evidence>
<accession>A0ABR7N8A7</accession>
<organism evidence="5 6">
    <name type="scientific">Jingyaoa shaoxingensis</name>
    <dbReference type="NCBI Taxonomy" id="2763671"/>
    <lineage>
        <taxon>Bacteria</taxon>
        <taxon>Bacillati</taxon>
        <taxon>Bacillota</taxon>
        <taxon>Clostridia</taxon>
        <taxon>Lachnospirales</taxon>
        <taxon>Lachnospiraceae</taxon>
        <taxon>Jingyaoa</taxon>
    </lineage>
</organism>
<dbReference type="Proteomes" id="UP000657421">
    <property type="component" value="Unassembled WGS sequence"/>
</dbReference>
<dbReference type="PANTHER" id="PTHR43827">
    <property type="entry name" value="2,5-DIKETO-D-GLUCONIC ACID REDUCTASE"/>
    <property type="match status" value="1"/>
</dbReference>
<dbReference type="Pfam" id="PF00248">
    <property type="entry name" value="Aldo_ket_red"/>
    <property type="match status" value="1"/>
</dbReference>
<dbReference type="EMBL" id="JACRSZ010000001">
    <property type="protein sequence ID" value="MBC8572082.1"/>
    <property type="molecule type" value="Genomic_DNA"/>
</dbReference>
<dbReference type="PIRSF" id="PIRSF000097">
    <property type="entry name" value="AKR"/>
    <property type="match status" value="1"/>
</dbReference>
<protein>
    <submittedName>
        <fullName evidence="5">Aldo/keto reductase</fullName>
    </submittedName>
</protein>
<evidence type="ECO:0000256" key="3">
    <source>
        <dbReference type="ARBA" id="ARBA00023002"/>
    </source>
</evidence>
<keyword evidence="6" id="KW-1185">Reference proteome</keyword>
<dbReference type="PANTHER" id="PTHR43827:SF3">
    <property type="entry name" value="NADP-DEPENDENT OXIDOREDUCTASE DOMAIN-CONTAINING PROTEIN"/>
    <property type="match status" value="1"/>
</dbReference>
<dbReference type="InterPro" id="IPR036812">
    <property type="entry name" value="NAD(P)_OxRdtase_dom_sf"/>
</dbReference>